<dbReference type="EMBL" id="WIQW01000004">
    <property type="protein sequence ID" value="KAF3111324.1"/>
    <property type="molecule type" value="Genomic_DNA"/>
</dbReference>
<protein>
    <recommendedName>
        <fullName evidence="3">RNase H type-1 domain-containing protein</fullName>
    </recommendedName>
</protein>
<organism evidence="1 2">
    <name type="scientific">Orbilia oligospora</name>
    <name type="common">Nematode-trapping fungus</name>
    <name type="synonym">Arthrobotrys oligospora</name>
    <dbReference type="NCBI Taxonomy" id="2813651"/>
    <lineage>
        <taxon>Eukaryota</taxon>
        <taxon>Fungi</taxon>
        <taxon>Dikarya</taxon>
        <taxon>Ascomycota</taxon>
        <taxon>Pezizomycotina</taxon>
        <taxon>Orbiliomycetes</taxon>
        <taxon>Orbiliales</taxon>
        <taxon>Orbiliaceae</taxon>
        <taxon>Orbilia</taxon>
    </lineage>
</organism>
<name>A0A7C8JFW7_ORBOL</name>
<sequence>MDQFKRLSLSGSFRAVSVEILHLSEGMLRSDTSHTFLTYTGHGNNGIIPYGIRGLLFPGHLSYQARTIIGICNALRECILTTESMDICLYIPHSSILPGIENAIQNGDTPPRCNLDFQIRLCLQKLADIVSICKQLGIEISIQTRDLASPTTAKVYNNIVGTMANIWFD</sequence>
<evidence type="ECO:0000313" key="1">
    <source>
        <dbReference type="EMBL" id="KAF3111324.1"/>
    </source>
</evidence>
<dbReference type="Proteomes" id="UP000475325">
    <property type="component" value="Unassembled WGS sequence"/>
</dbReference>
<reference evidence="1 2" key="1">
    <citation type="submission" date="2019-06" db="EMBL/GenBank/DDBJ databases">
        <authorList>
            <person name="Palmer J.M."/>
        </authorList>
    </citation>
    <scope>NUCLEOTIDE SEQUENCE [LARGE SCALE GENOMIC DNA]</scope>
    <source>
        <strain evidence="1 2">TWF102</strain>
    </source>
</reference>
<dbReference type="AlphaFoldDB" id="A0A7C8JFW7"/>
<proteinExistence type="predicted"/>
<evidence type="ECO:0000313" key="2">
    <source>
        <dbReference type="Proteomes" id="UP000475325"/>
    </source>
</evidence>
<accession>A0A7C8JFW7</accession>
<comment type="caution">
    <text evidence="1">The sequence shown here is derived from an EMBL/GenBank/DDBJ whole genome shotgun (WGS) entry which is preliminary data.</text>
</comment>
<gene>
    <name evidence="1" type="ORF">TWF102_006997</name>
</gene>
<evidence type="ECO:0008006" key="3">
    <source>
        <dbReference type="Google" id="ProtNLM"/>
    </source>
</evidence>